<proteinExistence type="predicted"/>
<protein>
    <submittedName>
        <fullName evidence="1">Uncharacterized protein</fullName>
    </submittedName>
</protein>
<dbReference type="AlphaFoldDB" id="A0A0E9Q2T2"/>
<name>A0A0E9Q2T2_ANGAN</name>
<reference evidence="1" key="2">
    <citation type="journal article" date="2015" name="Fish Shellfish Immunol.">
        <title>Early steps in the European eel (Anguilla anguilla)-Vibrio vulnificus interaction in the gills: Role of the RtxA13 toxin.</title>
        <authorList>
            <person name="Callol A."/>
            <person name="Pajuelo D."/>
            <person name="Ebbesson L."/>
            <person name="Teles M."/>
            <person name="MacKenzie S."/>
            <person name="Amaro C."/>
        </authorList>
    </citation>
    <scope>NUCLEOTIDE SEQUENCE</scope>
</reference>
<sequence length="59" mass="7003">MFSKFFLSNHFANKSLPQYCALCRPTSFFFHRSLFLPQMSSWELLAQADYRPPGRLRKS</sequence>
<evidence type="ECO:0000313" key="1">
    <source>
        <dbReference type="EMBL" id="JAH11054.1"/>
    </source>
</evidence>
<reference evidence="1" key="1">
    <citation type="submission" date="2014-11" db="EMBL/GenBank/DDBJ databases">
        <authorList>
            <person name="Amaro Gonzalez C."/>
        </authorList>
    </citation>
    <scope>NUCLEOTIDE SEQUENCE</scope>
</reference>
<organism evidence="1">
    <name type="scientific">Anguilla anguilla</name>
    <name type="common">European freshwater eel</name>
    <name type="synonym">Muraena anguilla</name>
    <dbReference type="NCBI Taxonomy" id="7936"/>
    <lineage>
        <taxon>Eukaryota</taxon>
        <taxon>Metazoa</taxon>
        <taxon>Chordata</taxon>
        <taxon>Craniata</taxon>
        <taxon>Vertebrata</taxon>
        <taxon>Euteleostomi</taxon>
        <taxon>Actinopterygii</taxon>
        <taxon>Neopterygii</taxon>
        <taxon>Teleostei</taxon>
        <taxon>Anguilliformes</taxon>
        <taxon>Anguillidae</taxon>
        <taxon>Anguilla</taxon>
    </lineage>
</organism>
<accession>A0A0E9Q2T2</accession>
<dbReference type="EMBL" id="GBXM01097523">
    <property type="protein sequence ID" value="JAH11054.1"/>
    <property type="molecule type" value="Transcribed_RNA"/>
</dbReference>